<evidence type="ECO:0000256" key="2">
    <source>
        <dbReference type="SAM" id="MobiDB-lite"/>
    </source>
</evidence>
<dbReference type="AlphaFoldDB" id="A0A8D8Q1L5"/>
<accession>A0A8D8Q1L5</accession>
<sequence length="408" mass="46757">MGLLECPLKCGQCFPNSRTLKKHLESHLTNVKCPYCFLLIDNIHSLPSHLDDCIINKKEDEPEDETEQPAEGDLEYDTEVISVLPDDDNFNAAIIKEETETQNDKPDPVMVFNINPADELLDKESTELKTSQEKIDDTALSDETESETETQEIEGQEDENAHEDVNIKFEDITDETEQAQEYDMGPVVEEAGEQEIEAEIDDLKTEKDENVYHCSSCNAHFTDVKQHLAEFHTNQQVYLQVPEKEGKKVFVKQGGTSEPEYEEEMDLENLPSSANDNKDQAIWVSWSGDFYLSTRNLLTSGFESSEDLSYVIRPKKKNACVDDLSPFYMEDQYGDKFFSVPVDTAIDYYEASNGRCGPKRFVGNFTRVFIGKVYKPKSKQRHNVYERIISTYQLSLILTRSRLVFHRS</sequence>
<feature type="compositionally biased region" description="Basic and acidic residues" evidence="2">
    <location>
        <begin position="124"/>
        <end position="137"/>
    </location>
</feature>
<dbReference type="PROSITE" id="PS50157">
    <property type="entry name" value="ZINC_FINGER_C2H2_2"/>
    <property type="match status" value="1"/>
</dbReference>
<evidence type="ECO:0000256" key="1">
    <source>
        <dbReference type="PROSITE-ProRule" id="PRU00042"/>
    </source>
</evidence>
<evidence type="ECO:0000313" key="4">
    <source>
        <dbReference type="EMBL" id="CAG6621188.1"/>
    </source>
</evidence>
<keyword evidence="1" id="KW-0862">Zinc</keyword>
<keyword evidence="1" id="KW-0863">Zinc-finger</keyword>
<dbReference type="GO" id="GO:0008270">
    <property type="term" value="F:zinc ion binding"/>
    <property type="evidence" value="ECO:0007669"/>
    <property type="project" value="UniProtKB-KW"/>
</dbReference>
<name>A0A8D8Q1L5_9HEMI</name>
<evidence type="ECO:0000259" key="3">
    <source>
        <dbReference type="PROSITE" id="PS50157"/>
    </source>
</evidence>
<feature type="region of interest" description="Disordered" evidence="2">
    <location>
        <begin position="124"/>
        <end position="165"/>
    </location>
</feature>
<dbReference type="InterPro" id="IPR013087">
    <property type="entry name" value="Znf_C2H2_type"/>
</dbReference>
<reference evidence="4" key="1">
    <citation type="submission" date="2021-05" db="EMBL/GenBank/DDBJ databases">
        <authorList>
            <person name="Alioto T."/>
            <person name="Alioto T."/>
            <person name="Gomez Garrido J."/>
        </authorList>
    </citation>
    <scope>NUCLEOTIDE SEQUENCE</scope>
</reference>
<proteinExistence type="predicted"/>
<feature type="compositionally biased region" description="Acidic residues" evidence="2">
    <location>
        <begin position="139"/>
        <end position="161"/>
    </location>
</feature>
<keyword evidence="1" id="KW-0479">Metal-binding</keyword>
<dbReference type="EMBL" id="HBUF01049548">
    <property type="protein sequence ID" value="CAG6621188.1"/>
    <property type="molecule type" value="Transcribed_RNA"/>
</dbReference>
<organism evidence="4">
    <name type="scientific">Cacopsylla melanoneura</name>
    <dbReference type="NCBI Taxonomy" id="428564"/>
    <lineage>
        <taxon>Eukaryota</taxon>
        <taxon>Metazoa</taxon>
        <taxon>Ecdysozoa</taxon>
        <taxon>Arthropoda</taxon>
        <taxon>Hexapoda</taxon>
        <taxon>Insecta</taxon>
        <taxon>Pterygota</taxon>
        <taxon>Neoptera</taxon>
        <taxon>Paraneoptera</taxon>
        <taxon>Hemiptera</taxon>
        <taxon>Sternorrhyncha</taxon>
        <taxon>Psylloidea</taxon>
        <taxon>Psyllidae</taxon>
        <taxon>Psyllinae</taxon>
        <taxon>Cacopsylla</taxon>
    </lineage>
</organism>
<protein>
    <recommendedName>
        <fullName evidence="3">C2H2-type domain-containing protein</fullName>
    </recommendedName>
</protein>
<dbReference type="PROSITE" id="PS00028">
    <property type="entry name" value="ZINC_FINGER_C2H2_1"/>
    <property type="match status" value="1"/>
</dbReference>
<feature type="domain" description="C2H2-type" evidence="3">
    <location>
        <begin position="4"/>
        <end position="27"/>
    </location>
</feature>